<dbReference type="RefSeq" id="WP_210897498.1">
    <property type="nucleotide sequence ID" value="NZ_CP071696.1"/>
</dbReference>
<name>A0A975FME7_9MICO</name>
<dbReference type="Proteomes" id="UP000671914">
    <property type="component" value="Chromosome"/>
</dbReference>
<dbReference type="AlphaFoldDB" id="A0A975FME7"/>
<organism evidence="1 2">
    <name type="scientific">Agromyces archimandritae</name>
    <dbReference type="NCBI Taxonomy" id="2781962"/>
    <lineage>
        <taxon>Bacteria</taxon>
        <taxon>Bacillati</taxon>
        <taxon>Actinomycetota</taxon>
        <taxon>Actinomycetes</taxon>
        <taxon>Micrococcales</taxon>
        <taxon>Microbacteriaceae</taxon>
        <taxon>Agromyces</taxon>
    </lineage>
</organism>
<dbReference type="InterPro" id="IPR009351">
    <property type="entry name" value="AlkZ-like"/>
</dbReference>
<dbReference type="PANTHER" id="PTHR30528:SF0">
    <property type="entry name" value="CYTOPLASMIC PROTEIN"/>
    <property type="match status" value="1"/>
</dbReference>
<keyword evidence="2" id="KW-1185">Reference proteome</keyword>
<proteinExistence type="predicted"/>
<protein>
    <submittedName>
        <fullName evidence="1">YcaQ family DNA glycosylase</fullName>
    </submittedName>
</protein>
<sequence>MTPEQLSAAQARRIAIAAQGLAGPRTQAPGIRRLRTTAERLAVLQIDSVNVFERAHYLPAYSRHGAYDRAALDRLTYGRHGRMIEYWAHQAAFVPRENWPLFEFRRAAYRAEVAAEDHWLARHDALRRWVLADLAANGPQRASELEHDAAKGRGGWWGWSDAKRVLEWMFRTGEVVCVERRRFERVYALPEQVLPGELVGAGVAADEAVPRLVGLAARSLGVASEADLADYWRMGRAPVRAAIRRLEEAGELIPVEVEGWKNGAGTVVPAWLHRDAARPRRVRAAALLSPFDPLVWFRPRTERLFGFHYRIEIYTPAEQRVYGYYTLPVLLDDRVVGRIDLKSDRKAGVLRVQSAWQEPGAPVGLAERIAPEILRAAEWQGLAGVELAGRGDLSPALAGALRG</sequence>
<gene>
    <name evidence="1" type="ORF">G127AT_12850</name>
</gene>
<reference evidence="1" key="1">
    <citation type="submission" date="2021-03" db="EMBL/GenBank/DDBJ databases">
        <title>Agromyces archimandritus sp. nov., isolated from the cockroach Archimandrita tessellata.</title>
        <authorList>
            <person name="Guzman J."/>
            <person name="Ortuzar M."/>
            <person name="Poehlein A."/>
            <person name="Daniel R."/>
            <person name="Trujillo M."/>
            <person name="Vilcinskas A."/>
        </authorList>
    </citation>
    <scope>NUCLEOTIDE SEQUENCE</scope>
    <source>
        <strain evidence="1">G127AT</strain>
    </source>
</reference>
<dbReference type="EMBL" id="CP071696">
    <property type="protein sequence ID" value="QTX04168.1"/>
    <property type="molecule type" value="Genomic_DNA"/>
</dbReference>
<dbReference type="Pfam" id="PF06224">
    <property type="entry name" value="AlkZ-like"/>
    <property type="match status" value="1"/>
</dbReference>
<dbReference type="KEGG" id="aarc:G127AT_12850"/>
<evidence type="ECO:0000313" key="2">
    <source>
        <dbReference type="Proteomes" id="UP000671914"/>
    </source>
</evidence>
<evidence type="ECO:0000313" key="1">
    <source>
        <dbReference type="EMBL" id="QTX04168.1"/>
    </source>
</evidence>
<dbReference type="PANTHER" id="PTHR30528">
    <property type="entry name" value="CYTOPLASMIC PROTEIN"/>
    <property type="match status" value="1"/>
</dbReference>
<accession>A0A975FME7</accession>